<accession>A0ABQ1EW72</accession>
<protein>
    <submittedName>
        <fullName evidence="2">Uncharacterized protein</fullName>
    </submittedName>
</protein>
<evidence type="ECO:0000256" key="1">
    <source>
        <dbReference type="SAM" id="MobiDB-lite"/>
    </source>
</evidence>
<proteinExistence type="predicted"/>
<reference evidence="3" key="1">
    <citation type="journal article" date="2019" name="Int. J. Syst. Evol. Microbiol.">
        <title>The Global Catalogue of Microorganisms (GCM) 10K type strain sequencing project: providing services to taxonomists for standard genome sequencing and annotation.</title>
        <authorList>
            <consortium name="The Broad Institute Genomics Platform"/>
            <consortium name="The Broad Institute Genome Sequencing Center for Infectious Disease"/>
            <person name="Wu L."/>
            <person name="Ma J."/>
        </authorList>
    </citation>
    <scope>NUCLEOTIDE SEQUENCE [LARGE SCALE GENOMIC DNA]</scope>
    <source>
        <strain evidence="3">CCM 7327</strain>
    </source>
</reference>
<keyword evidence="3" id="KW-1185">Reference proteome</keyword>
<dbReference type="EMBL" id="BMDU01000004">
    <property type="protein sequence ID" value="GFZ90154.1"/>
    <property type="molecule type" value="Genomic_DNA"/>
</dbReference>
<dbReference type="Proteomes" id="UP000628109">
    <property type="component" value="Unassembled WGS sequence"/>
</dbReference>
<feature type="compositionally biased region" description="Basic and acidic residues" evidence="1">
    <location>
        <begin position="60"/>
        <end position="79"/>
    </location>
</feature>
<gene>
    <name evidence="2" type="ORF">GCM10019071_20160</name>
</gene>
<comment type="caution">
    <text evidence="2">The sequence shown here is derived from an EMBL/GenBank/DDBJ whole genome shotgun (WGS) entry which is preliminary data.</text>
</comment>
<evidence type="ECO:0000313" key="3">
    <source>
        <dbReference type="Proteomes" id="UP000628109"/>
    </source>
</evidence>
<evidence type="ECO:0000313" key="2">
    <source>
        <dbReference type="EMBL" id="GFZ90154.1"/>
    </source>
</evidence>
<organism evidence="2 3">
    <name type="scientific">Sphingobium fuliginis (strain ATCC 27551)</name>
    <dbReference type="NCBI Taxonomy" id="336203"/>
    <lineage>
        <taxon>Bacteria</taxon>
        <taxon>Pseudomonadati</taxon>
        <taxon>Pseudomonadota</taxon>
        <taxon>Alphaproteobacteria</taxon>
        <taxon>Sphingomonadales</taxon>
        <taxon>Sphingomonadaceae</taxon>
        <taxon>Sphingobium</taxon>
    </lineage>
</organism>
<feature type="region of interest" description="Disordered" evidence="1">
    <location>
        <begin position="60"/>
        <end position="105"/>
    </location>
</feature>
<sequence>MHGWAATDTPGDYPPLLKSQYAERGEHAHPPKQNNGIGYRTGDDDIQQLLATINGDDFTRDKETHLSDRHQQRCAEGERGQINAARMDEDRHRRQRQQWNDKDRQQILDIMARQRELHSASG</sequence>
<name>A0ABQ1EW72_SPHSA</name>
<feature type="region of interest" description="Disordered" evidence="1">
    <location>
        <begin position="1"/>
        <end position="43"/>
    </location>
</feature>